<comment type="caution">
    <text evidence="2">The sequence shown here is derived from an EMBL/GenBank/DDBJ whole genome shotgun (WGS) entry which is preliminary data.</text>
</comment>
<dbReference type="PANTHER" id="PTHR33169">
    <property type="entry name" value="PADR-FAMILY TRANSCRIPTIONAL REGULATOR"/>
    <property type="match status" value="1"/>
</dbReference>
<dbReference type="InterPro" id="IPR052509">
    <property type="entry name" value="Metal_resp_DNA-bind_regulator"/>
</dbReference>
<dbReference type="Proteomes" id="UP000598775">
    <property type="component" value="Unassembled WGS sequence"/>
</dbReference>
<evidence type="ECO:0000259" key="1">
    <source>
        <dbReference type="Pfam" id="PF03551"/>
    </source>
</evidence>
<dbReference type="RefSeq" id="WP_188678546.1">
    <property type="nucleotide sequence ID" value="NZ_BMGP01000004.1"/>
</dbReference>
<sequence length="221" mass="24591">MASTALTPLGLSALALLTEAPMHPYEMYQLLIRRFKSEIVKVRPGSLYHAVDRLARDGFVTVAGTGRDGSRPERTTYEITAAGRSALENRVSELLQTPANEYPEFELAISEAHNLPRATVIQLLTLRLTELRGQLSVVRDIISQKKEEGALRLFWLHGSHREALLITEIAWIEQLVADLTAHRLEWMDDVDFNRAEQAAAPAHADYFLTADETELTAASAG</sequence>
<evidence type="ECO:0000313" key="2">
    <source>
        <dbReference type="EMBL" id="GGF29878.1"/>
    </source>
</evidence>
<dbReference type="AlphaFoldDB" id="A0A917EY76"/>
<name>A0A917EY76_9MICO</name>
<dbReference type="Pfam" id="PF03551">
    <property type="entry name" value="PadR"/>
    <property type="match status" value="1"/>
</dbReference>
<accession>A0A917EY76</accession>
<reference evidence="2 3" key="1">
    <citation type="journal article" date="2014" name="Int. J. Syst. Evol. Microbiol.">
        <title>Complete genome sequence of Corynebacterium casei LMG S-19264T (=DSM 44701T), isolated from a smear-ripened cheese.</title>
        <authorList>
            <consortium name="US DOE Joint Genome Institute (JGI-PGF)"/>
            <person name="Walter F."/>
            <person name="Albersmeier A."/>
            <person name="Kalinowski J."/>
            <person name="Ruckert C."/>
        </authorList>
    </citation>
    <scope>NUCLEOTIDE SEQUENCE [LARGE SCALE GENOMIC DNA]</scope>
    <source>
        <strain evidence="2 3">CGMCC 1.12976</strain>
    </source>
</reference>
<dbReference type="SUPFAM" id="SSF46785">
    <property type="entry name" value="Winged helix' DNA-binding domain"/>
    <property type="match status" value="1"/>
</dbReference>
<dbReference type="InterPro" id="IPR036388">
    <property type="entry name" value="WH-like_DNA-bd_sf"/>
</dbReference>
<organism evidence="2 3">
    <name type="scientific">Subtercola lobariae</name>
    <dbReference type="NCBI Taxonomy" id="1588641"/>
    <lineage>
        <taxon>Bacteria</taxon>
        <taxon>Bacillati</taxon>
        <taxon>Actinomycetota</taxon>
        <taxon>Actinomycetes</taxon>
        <taxon>Micrococcales</taxon>
        <taxon>Microbacteriaceae</taxon>
        <taxon>Subtercola</taxon>
    </lineage>
</organism>
<feature type="domain" description="Transcription regulator PadR N-terminal" evidence="1">
    <location>
        <begin position="14"/>
        <end position="88"/>
    </location>
</feature>
<dbReference type="EMBL" id="BMGP01000004">
    <property type="protein sequence ID" value="GGF29878.1"/>
    <property type="molecule type" value="Genomic_DNA"/>
</dbReference>
<keyword evidence="3" id="KW-1185">Reference proteome</keyword>
<dbReference type="InterPro" id="IPR005149">
    <property type="entry name" value="Tscrpt_reg_PadR_N"/>
</dbReference>
<protein>
    <submittedName>
        <fullName evidence="2">PadR family transcriptional regulator</fullName>
    </submittedName>
</protein>
<dbReference type="InterPro" id="IPR036390">
    <property type="entry name" value="WH_DNA-bd_sf"/>
</dbReference>
<gene>
    <name evidence="2" type="ORF">GCM10011399_23790</name>
</gene>
<dbReference type="Gene3D" id="1.10.10.10">
    <property type="entry name" value="Winged helix-like DNA-binding domain superfamily/Winged helix DNA-binding domain"/>
    <property type="match status" value="1"/>
</dbReference>
<dbReference type="PANTHER" id="PTHR33169:SF27">
    <property type="entry name" value="TRANSCRIPTIONAL REGULATOR PADR FAMILY PROTEIN"/>
    <property type="match status" value="1"/>
</dbReference>
<evidence type="ECO:0000313" key="3">
    <source>
        <dbReference type="Proteomes" id="UP000598775"/>
    </source>
</evidence>
<proteinExistence type="predicted"/>